<evidence type="ECO:0000256" key="1">
    <source>
        <dbReference type="SAM" id="Phobius"/>
    </source>
</evidence>
<feature type="transmembrane region" description="Helical" evidence="1">
    <location>
        <begin position="21"/>
        <end position="43"/>
    </location>
</feature>
<dbReference type="Proteomes" id="UP000637359">
    <property type="component" value="Unassembled WGS sequence"/>
</dbReference>
<dbReference type="RefSeq" id="WP_186869746.1">
    <property type="nucleotide sequence ID" value="NZ_JACOOL010000006.1"/>
</dbReference>
<dbReference type="EMBL" id="JACOOL010000006">
    <property type="protein sequence ID" value="MBC5637030.1"/>
    <property type="molecule type" value="Genomic_DNA"/>
</dbReference>
<protein>
    <submittedName>
        <fullName evidence="2">Cytochrome c oxidase subunit 2A</fullName>
    </submittedName>
</protein>
<sequence>MRNQETKKASEKEKPELKGTFISVMLLGVFIIISWIGAFALFISR</sequence>
<organism evidence="2 3">
    <name type="scientific">Ornithinibacillus hominis</name>
    <dbReference type="NCBI Taxonomy" id="2763055"/>
    <lineage>
        <taxon>Bacteria</taxon>
        <taxon>Bacillati</taxon>
        <taxon>Bacillota</taxon>
        <taxon>Bacilli</taxon>
        <taxon>Bacillales</taxon>
        <taxon>Bacillaceae</taxon>
        <taxon>Ornithinibacillus</taxon>
    </lineage>
</organism>
<dbReference type="Pfam" id="PF08113">
    <property type="entry name" value="CoxIIa"/>
    <property type="match status" value="1"/>
</dbReference>
<keyword evidence="1" id="KW-0472">Membrane</keyword>
<evidence type="ECO:0000313" key="2">
    <source>
        <dbReference type="EMBL" id="MBC5637030.1"/>
    </source>
</evidence>
<reference evidence="2" key="1">
    <citation type="submission" date="2020-08" db="EMBL/GenBank/DDBJ databases">
        <title>Genome public.</title>
        <authorList>
            <person name="Liu C."/>
            <person name="Sun Q."/>
        </authorList>
    </citation>
    <scope>NUCLEOTIDE SEQUENCE</scope>
    <source>
        <strain evidence="2">BX22</strain>
    </source>
</reference>
<name>A0A923L613_9BACI</name>
<dbReference type="AlphaFoldDB" id="A0A923L613"/>
<gene>
    <name evidence="2" type="ORF">H8S33_09450</name>
</gene>
<evidence type="ECO:0000313" key="3">
    <source>
        <dbReference type="Proteomes" id="UP000637359"/>
    </source>
</evidence>
<comment type="caution">
    <text evidence="2">The sequence shown here is derived from an EMBL/GenBank/DDBJ whole genome shotgun (WGS) entry which is preliminary data.</text>
</comment>
<accession>A0A923L613</accession>
<keyword evidence="1" id="KW-0812">Transmembrane</keyword>
<keyword evidence="1" id="KW-1133">Transmembrane helix</keyword>
<dbReference type="InterPro" id="IPR012538">
    <property type="entry name" value="Cyt_c_oxidase_su2a"/>
</dbReference>
<proteinExistence type="predicted"/>
<keyword evidence="3" id="KW-1185">Reference proteome</keyword>